<organism evidence="2">
    <name type="scientific">Ananas comosus var. bracteatus</name>
    <name type="common">red pineapple</name>
    <dbReference type="NCBI Taxonomy" id="296719"/>
    <lineage>
        <taxon>Eukaryota</taxon>
        <taxon>Viridiplantae</taxon>
        <taxon>Streptophyta</taxon>
        <taxon>Embryophyta</taxon>
        <taxon>Tracheophyta</taxon>
        <taxon>Spermatophyta</taxon>
        <taxon>Magnoliopsida</taxon>
        <taxon>Liliopsida</taxon>
        <taxon>Poales</taxon>
        <taxon>Bromeliaceae</taxon>
        <taxon>Bromelioideae</taxon>
        <taxon>Ananas</taxon>
    </lineage>
</organism>
<dbReference type="SUPFAM" id="SSF53756">
    <property type="entry name" value="UDP-Glycosyltransferase/glycogen phosphorylase"/>
    <property type="match status" value="1"/>
</dbReference>
<gene>
    <name evidence="2" type="ORF">CB5_LOCUS24926</name>
</gene>
<reference evidence="2" key="1">
    <citation type="submission" date="2020-07" db="EMBL/GenBank/DDBJ databases">
        <authorList>
            <person name="Lin J."/>
        </authorList>
    </citation>
    <scope>NUCLEOTIDE SEQUENCE</scope>
</reference>
<dbReference type="Gene3D" id="3.40.50.2000">
    <property type="entry name" value="Glycogen Phosphorylase B"/>
    <property type="match status" value="1"/>
</dbReference>
<sequence length="107" mass="11180">MQHRQKMAAGGGGNRAPHIVLLPSAGMGHLIPFSRLAAALSALGCDVSFVVVHPTVSAAETRHVSDLLAAFPAIRPLPFHLPRSIPPSTSILSSSNSRPSVSPRRSS</sequence>
<evidence type="ECO:0000313" key="2">
    <source>
        <dbReference type="EMBL" id="CAD1841715.1"/>
    </source>
</evidence>
<dbReference type="EMBL" id="LR862135">
    <property type="protein sequence ID" value="CAD1841715.1"/>
    <property type="molecule type" value="Genomic_DNA"/>
</dbReference>
<dbReference type="AlphaFoldDB" id="A0A6V7QFT4"/>
<feature type="region of interest" description="Disordered" evidence="1">
    <location>
        <begin position="85"/>
        <end position="107"/>
    </location>
</feature>
<evidence type="ECO:0000256" key="1">
    <source>
        <dbReference type="SAM" id="MobiDB-lite"/>
    </source>
</evidence>
<accession>A0A6V7QFT4</accession>
<name>A0A6V7QFT4_ANACO</name>
<proteinExistence type="predicted"/>
<protein>
    <submittedName>
        <fullName evidence="2">Uncharacterized protein</fullName>
    </submittedName>
</protein>